<reference evidence="2" key="1">
    <citation type="submission" date="2023-08" db="EMBL/GenBank/DDBJ databases">
        <title>Reference Genome Resource for the Citrus Pathogen Phytophthora citrophthora.</title>
        <authorList>
            <person name="Moller H."/>
            <person name="Coetzee B."/>
            <person name="Rose L.J."/>
            <person name="Van Niekerk J.M."/>
        </authorList>
    </citation>
    <scope>NUCLEOTIDE SEQUENCE</scope>
    <source>
        <strain evidence="2">STE-U-9442</strain>
    </source>
</reference>
<feature type="region of interest" description="Disordered" evidence="1">
    <location>
        <begin position="365"/>
        <end position="388"/>
    </location>
</feature>
<keyword evidence="3" id="KW-1185">Reference proteome</keyword>
<protein>
    <submittedName>
        <fullName evidence="2">Uncharacterized protein</fullName>
    </submittedName>
</protein>
<organism evidence="2 3">
    <name type="scientific">Phytophthora citrophthora</name>
    <dbReference type="NCBI Taxonomy" id="4793"/>
    <lineage>
        <taxon>Eukaryota</taxon>
        <taxon>Sar</taxon>
        <taxon>Stramenopiles</taxon>
        <taxon>Oomycota</taxon>
        <taxon>Peronosporomycetes</taxon>
        <taxon>Peronosporales</taxon>
        <taxon>Peronosporaceae</taxon>
        <taxon>Phytophthora</taxon>
    </lineage>
</organism>
<feature type="compositionally biased region" description="Low complexity" evidence="1">
    <location>
        <begin position="24"/>
        <end position="35"/>
    </location>
</feature>
<evidence type="ECO:0000313" key="2">
    <source>
        <dbReference type="EMBL" id="KAK1932104.1"/>
    </source>
</evidence>
<dbReference type="Proteomes" id="UP001259832">
    <property type="component" value="Unassembled WGS sequence"/>
</dbReference>
<feature type="compositionally biased region" description="Basic and acidic residues" evidence="1">
    <location>
        <begin position="365"/>
        <end position="374"/>
    </location>
</feature>
<proteinExistence type="predicted"/>
<feature type="region of interest" description="Disordered" evidence="1">
    <location>
        <begin position="70"/>
        <end position="101"/>
    </location>
</feature>
<sequence length="388" mass="44049">MTSVGKKRGPSDLRHKQLTQLQCSNSGNVSSSFHSPVLRGASSLPSLPDVKSTKNATFTDLHLDVTLARQSSRLSPLKISRRASSDQRFVSSPGCERPVSKEAQVMETPLSFTTSSNKNLPTTRPLTRIQAKRGDSTNMAQAQDAPTNNDTTFMYRRHDATRKQQAQRLEFTRRRAVVAAASQSFFDQVAGLPIREAIQLFEAQRQALSDFCLQQFRDQVDDSELKLIHSDLMKMTAKVETDLQNRLEKLQQEELHTAQRKISLQQLKKSHQEQIQSHIATAVKHRTQDLAAREDVDNEQKRLDKSYEDREIQRKHRVEAYNEKLVEQIKNNAAERSTFKLAVQGSSPVCASILLVRCTERRGGRTSLRSDSKDFNVPLQSKHRHIHQ</sequence>
<comment type="caution">
    <text evidence="2">The sequence shown here is derived from an EMBL/GenBank/DDBJ whole genome shotgun (WGS) entry which is preliminary data.</text>
</comment>
<accession>A0AAD9G4V1</accession>
<dbReference type="EMBL" id="JASMQC010000031">
    <property type="protein sequence ID" value="KAK1932104.1"/>
    <property type="molecule type" value="Genomic_DNA"/>
</dbReference>
<evidence type="ECO:0000256" key="1">
    <source>
        <dbReference type="SAM" id="MobiDB-lite"/>
    </source>
</evidence>
<dbReference type="AlphaFoldDB" id="A0AAD9G4V1"/>
<gene>
    <name evidence="2" type="ORF">P3T76_012604</name>
</gene>
<evidence type="ECO:0000313" key="3">
    <source>
        <dbReference type="Proteomes" id="UP001259832"/>
    </source>
</evidence>
<name>A0AAD9G4V1_9STRA</name>
<feature type="region of interest" description="Disordered" evidence="1">
    <location>
        <begin position="1"/>
        <end position="49"/>
    </location>
</feature>